<dbReference type="Proteomes" id="UP000503640">
    <property type="component" value="Unassembled WGS sequence"/>
</dbReference>
<evidence type="ECO:0000313" key="2">
    <source>
        <dbReference type="EMBL" id="GEJ55682.1"/>
    </source>
</evidence>
<organism evidence="2 3">
    <name type="scientific">Anaeromyxobacter diazotrophicus</name>
    <dbReference type="NCBI Taxonomy" id="2590199"/>
    <lineage>
        <taxon>Bacteria</taxon>
        <taxon>Pseudomonadati</taxon>
        <taxon>Myxococcota</taxon>
        <taxon>Myxococcia</taxon>
        <taxon>Myxococcales</taxon>
        <taxon>Cystobacterineae</taxon>
        <taxon>Anaeromyxobacteraceae</taxon>
        <taxon>Anaeromyxobacter</taxon>
    </lineage>
</organism>
<evidence type="ECO:0008006" key="4">
    <source>
        <dbReference type="Google" id="ProtNLM"/>
    </source>
</evidence>
<keyword evidence="1" id="KW-0732">Signal</keyword>
<feature type="signal peptide" evidence="1">
    <location>
        <begin position="1"/>
        <end position="17"/>
    </location>
</feature>
<keyword evidence="3" id="KW-1185">Reference proteome</keyword>
<proteinExistence type="predicted"/>
<accession>A0A7I9VH11</accession>
<name>A0A7I9VH11_9BACT</name>
<reference evidence="3" key="1">
    <citation type="journal article" date="2020" name="Appl. Environ. Microbiol.">
        <title>Diazotrophic Anaeromyxobacter Isolates from Soils.</title>
        <authorList>
            <person name="Masuda Y."/>
            <person name="Yamanaka H."/>
            <person name="Xu Z.X."/>
            <person name="Shiratori Y."/>
            <person name="Aono T."/>
            <person name="Amachi S."/>
            <person name="Senoo K."/>
            <person name="Itoh H."/>
        </authorList>
    </citation>
    <scope>NUCLEOTIDE SEQUENCE [LARGE SCALE GENOMIC DNA]</scope>
    <source>
        <strain evidence="3">R267</strain>
    </source>
</reference>
<comment type="caution">
    <text evidence="2">The sequence shown here is derived from an EMBL/GenBank/DDBJ whole genome shotgun (WGS) entry which is preliminary data.</text>
</comment>
<evidence type="ECO:0000256" key="1">
    <source>
        <dbReference type="SAM" id="SignalP"/>
    </source>
</evidence>
<feature type="chain" id="PRO_5029496423" description="Outer membrane efflux protein" evidence="1">
    <location>
        <begin position="18"/>
        <end position="212"/>
    </location>
</feature>
<sequence>MLLRAPMHLLLPLLALALGGGPPAHGLPGPPPDPAAAAREDAARLLGLALAGEPRVEAVQRAAEARAAPGRAEADGWGRRARLAGLVPRLTAEYRHDERSYRVVGLSAGAEVDYLRSMPGDSLSVRLGWELENLVFARGELEAAAAAERAEAKRRAASDRATRLYYQRLRLRLALLAAPPREGRARAEQELELDAVTAELDGLTGLYGEGAP</sequence>
<evidence type="ECO:0000313" key="3">
    <source>
        <dbReference type="Proteomes" id="UP000503640"/>
    </source>
</evidence>
<dbReference type="EMBL" id="BJTG01000001">
    <property type="protein sequence ID" value="GEJ55682.1"/>
    <property type="molecule type" value="Genomic_DNA"/>
</dbReference>
<protein>
    <recommendedName>
        <fullName evidence="4">Outer membrane efflux protein</fullName>
    </recommendedName>
</protein>
<dbReference type="AlphaFoldDB" id="A0A7I9VH11"/>
<gene>
    <name evidence="2" type="ORF">AMYX_04230</name>
</gene>